<reference evidence="8 9" key="1">
    <citation type="journal article" date="2007" name="Nature">
        <title>Genome of the marsupial Monodelphis domestica reveals innovation in non-coding sequences.</title>
        <authorList>
            <person name="Mikkelsen T.S."/>
            <person name="Wakefield M.J."/>
            <person name="Aken B."/>
            <person name="Amemiya C.T."/>
            <person name="Chang J.L."/>
            <person name="Duke S."/>
            <person name="Garber M."/>
            <person name="Gentles A.J."/>
            <person name="Goodstadt L."/>
            <person name="Heger A."/>
            <person name="Jurka J."/>
            <person name="Kamal M."/>
            <person name="Mauceli E."/>
            <person name="Searle S.M."/>
            <person name="Sharpe T."/>
            <person name="Baker M.L."/>
            <person name="Batzer M.A."/>
            <person name="Benos P.V."/>
            <person name="Belov K."/>
            <person name="Clamp M."/>
            <person name="Cook A."/>
            <person name="Cuff J."/>
            <person name="Das R."/>
            <person name="Davidow L."/>
            <person name="Deakin J.E."/>
            <person name="Fazzari M.J."/>
            <person name="Glass J.L."/>
            <person name="Grabherr M."/>
            <person name="Greally J.M."/>
            <person name="Gu W."/>
            <person name="Hore T.A."/>
            <person name="Huttley G.A."/>
            <person name="Kleber M."/>
            <person name="Jirtle R.L."/>
            <person name="Koina E."/>
            <person name="Lee J.T."/>
            <person name="Mahony S."/>
            <person name="Marra M.A."/>
            <person name="Miller R.D."/>
            <person name="Nicholls R.D."/>
            <person name="Oda M."/>
            <person name="Papenfuss A.T."/>
            <person name="Parra Z.E."/>
            <person name="Pollock D.D."/>
            <person name="Ray D.A."/>
            <person name="Schein J.E."/>
            <person name="Speed T.P."/>
            <person name="Thompson K."/>
            <person name="VandeBerg J.L."/>
            <person name="Wade C.M."/>
            <person name="Walker J.A."/>
            <person name="Waters P.D."/>
            <person name="Webber C."/>
            <person name="Weidman J.R."/>
            <person name="Xie X."/>
            <person name="Zody M.C."/>
            <person name="Baldwin J."/>
            <person name="Abdouelleil A."/>
            <person name="Abdulkadir J."/>
            <person name="Abebe A."/>
            <person name="Abera B."/>
            <person name="Abreu J."/>
            <person name="Acer S.C."/>
            <person name="Aftuck L."/>
            <person name="Alexander A."/>
            <person name="An P."/>
            <person name="Anderson E."/>
            <person name="Anderson S."/>
            <person name="Arachi H."/>
            <person name="Azer M."/>
            <person name="Bachantsang P."/>
            <person name="Barry A."/>
            <person name="Bayul T."/>
            <person name="Berlin A."/>
            <person name="Bessette D."/>
            <person name="Bloom T."/>
            <person name="Bloom T."/>
            <person name="Boguslavskiy L."/>
            <person name="Bonnet C."/>
            <person name="Boukhgalter B."/>
            <person name="Bourzgui I."/>
            <person name="Brown A."/>
            <person name="Cahill P."/>
            <person name="Channer S."/>
            <person name="Cheshatsang Y."/>
            <person name="Chuda L."/>
            <person name="Citroen M."/>
            <person name="Collymore A."/>
            <person name="Cooke P."/>
            <person name="Costello M."/>
            <person name="D'Aco K."/>
            <person name="Daza R."/>
            <person name="De Haan G."/>
            <person name="DeGray S."/>
            <person name="DeMaso C."/>
            <person name="Dhargay N."/>
            <person name="Dooley K."/>
            <person name="Dooley E."/>
            <person name="Doricent M."/>
            <person name="Dorje P."/>
            <person name="Dorjee K."/>
            <person name="Dupes A."/>
            <person name="Elong R."/>
            <person name="Falk J."/>
            <person name="Farina A."/>
            <person name="Faro S."/>
            <person name="Ferguson D."/>
            <person name="Fisher S."/>
            <person name="Foley C.D."/>
            <person name="Franke A."/>
            <person name="Friedrich D."/>
            <person name="Gadbois L."/>
            <person name="Gearin G."/>
            <person name="Gearin C.R."/>
            <person name="Giannoukos G."/>
            <person name="Goode T."/>
            <person name="Graham J."/>
            <person name="Grandbois E."/>
            <person name="Grewal S."/>
            <person name="Gyaltsen K."/>
            <person name="Hafez N."/>
            <person name="Hagos B."/>
            <person name="Hall J."/>
            <person name="Henson C."/>
            <person name="Hollinger A."/>
            <person name="Honan T."/>
            <person name="Huard M.D."/>
            <person name="Hughes L."/>
            <person name="Hurhula B."/>
            <person name="Husby M.E."/>
            <person name="Kamat A."/>
            <person name="Kanga B."/>
            <person name="Kashin S."/>
            <person name="Khazanovich D."/>
            <person name="Kisner P."/>
            <person name="Lance K."/>
            <person name="Lara M."/>
            <person name="Lee W."/>
            <person name="Lennon N."/>
            <person name="Letendre F."/>
            <person name="LeVine R."/>
            <person name="Lipovsky A."/>
            <person name="Liu X."/>
            <person name="Liu J."/>
            <person name="Liu S."/>
            <person name="Lokyitsang T."/>
            <person name="Lokyitsang Y."/>
            <person name="Lubonja R."/>
            <person name="Lui A."/>
            <person name="MacDonald P."/>
            <person name="Magnisalis V."/>
            <person name="Maru K."/>
            <person name="Matthews C."/>
            <person name="McCusker W."/>
            <person name="McDonough S."/>
            <person name="Mehta T."/>
            <person name="Meldrim J."/>
            <person name="Meneus L."/>
            <person name="Mihai O."/>
            <person name="Mihalev A."/>
            <person name="Mihova T."/>
            <person name="Mittelman R."/>
            <person name="Mlenga V."/>
            <person name="Montmayeur A."/>
            <person name="Mulrain L."/>
            <person name="Navidi A."/>
            <person name="Naylor J."/>
            <person name="Negash T."/>
            <person name="Nguyen T."/>
            <person name="Nguyen N."/>
            <person name="Nicol R."/>
            <person name="Norbu C."/>
            <person name="Norbu N."/>
            <person name="Novod N."/>
            <person name="O'Neill B."/>
            <person name="Osman S."/>
            <person name="Markiewicz E."/>
            <person name="Oyono O.L."/>
            <person name="Patti C."/>
            <person name="Phunkhang P."/>
            <person name="Pierre F."/>
            <person name="Priest M."/>
            <person name="Raghuraman S."/>
            <person name="Rege F."/>
            <person name="Reyes R."/>
            <person name="Rise C."/>
            <person name="Rogov P."/>
            <person name="Ross K."/>
            <person name="Ryan E."/>
            <person name="Settipalli S."/>
            <person name="Shea T."/>
            <person name="Sherpa N."/>
            <person name="Shi L."/>
            <person name="Shih D."/>
            <person name="Sparrow T."/>
            <person name="Spaulding J."/>
            <person name="Stalker J."/>
            <person name="Stange-Thomann N."/>
            <person name="Stavropoulos S."/>
            <person name="Stone C."/>
            <person name="Strader C."/>
            <person name="Tesfaye S."/>
            <person name="Thomson T."/>
            <person name="Thoulutsang Y."/>
            <person name="Thoulutsang D."/>
            <person name="Topham K."/>
            <person name="Topping I."/>
            <person name="Tsamla T."/>
            <person name="Vassiliev H."/>
            <person name="Vo A."/>
            <person name="Wangchuk T."/>
            <person name="Wangdi T."/>
            <person name="Weiand M."/>
            <person name="Wilkinson J."/>
            <person name="Wilson A."/>
            <person name="Yadav S."/>
            <person name="Young G."/>
            <person name="Yu Q."/>
            <person name="Zembek L."/>
            <person name="Zhong D."/>
            <person name="Zimmer A."/>
            <person name="Zwirko Z."/>
            <person name="Jaffe D.B."/>
            <person name="Alvarez P."/>
            <person name="Brockman W."/>
            <person name="Butler J."/>
            <person name="Chin C."/>
            <person name="Gnerre S."/>
            <person name="MacCallum I."/>
            <person name="Graves J.A."/>
            <person name="Ponting C.P."/>
            <person name="Breen M."/>
            <person name="Samollow P.B."/>
            <person name="Lander E.S."/>
            <person name="Lindblad-Toh K."/>
        </authorList>
    </citation>
    <scope>NUCLEOTIDE SEQUENCE [LARGE SCALE GENOMIC DNA]</scope>
</reference>
<dbReference type="Ensembl" id="ENSMODT00000029145.2">
    <property type="protein sequence ID" value="ENSMODP00000058706.1"/>
    <property type="gene ID" value="ENSMODG00000022869.2"/>
</dbReference>
<dbReference type="PANTHER" id="PTHR21141">
    <property type="entry name" value="60S ACIDIC RIBOSOMAL PROTEIN FAMILY MEMBER"/>
    <property type="match status" value="1"/>
</dbReference>
<reference evidence="8" key="2">
    <citation type="submission" date="2025-08" db="UniProtKB">
        <authorList>
            <consortium name="Ensembl"/>
        </authorList>
    </citation>
    <scope>IDENTIFICATION</scope>
</reference>
<dbReference type="AlphaFoldDB" id="A0A5F8HGS1"/>
<dbReference type="STRING" id="13616.ENSMODP00000058706"/>
<keyword evidence="9" id="KW-1185">Reference proteome</keyword>
<sequence length="127" mass="13123">MGKGTDVVTGDVTGQTNKDVIVTNTNNETPLGAVGGNNNANDAVDLMKILDSVGIRMDEEKLKKVISKLSGSSKLTPMLTGGAIAIAASSGSATSAWGTLPAAAEKEEKKKEESEECDDDMGFGLFD</sequence>
<evidence type="ECO:0000256" key="4">
    <source>
        <dbReference type="ARBA" id="ARBA00023274"/>
    </source>
</evidence>
<dbReference type="InParanoid" id="A0A5F8HGS1"/>
<evidence type="ECO:0000313" key="9">
    <source>
        <dbReference type="Proteomes" id="UP000002280"/>
    </source>
</evidence>
<protein>
    <recommendedName>
        <fullName evidence="5">Large ribosomal subunit protein P2</fullName>
    </recommendedName>
    <alternativeName>
        <fullName evidence="6">60S acidic ribosomal protein P2</fullName>
    </alternativeName>
</protein>
<proteinExistence type="inferred from homology"/>
<evidence type="ECO:0000256" key="6">
    <source>
        <dbReference type="ARBA" id="ARBA00035443"/>
    </source>
</evidence>
<feature type="compositionally biased region" description="Basic and acidic residues" evidence="7">
    <location>
        <begin position="104"/>
        <end position="113"/>
    </location>
</feature>
<dbReference type="Proteomes" id="UP000002280">
    <property type="component" value="Chromosome 4"/>
</dbReference>
<evidence type="ECO:0000313" key="8">
    <source>
        <dbReference type="Ensembl" id="ENSMODP00000058706.1"/>
    </source>
</evidence>
<evidence type="ECO:0000256" key="3">
    <source>
        <dbReference type="ARBA" id="ARBA00022980"/>
    </source>
</evidence>
<keyword evidence="4" id="KW-0687">Ribonucleoprotein</keyword>
<dbReference type="PANTHER" id="PTHR21141:SF5">
    <property type="entry name" value="LARGE RIBOSOMAL SUBUNIT PROTEIN P2"/>
    <property type="match status" value="1"/>
</dbReference>
<dbReference type="GO" id="GO:0002182">
    <property type="term" value="P:cytoplasmic translational elongation"/>
    <property type="evidence" value="ECO:0007669"/>
    <property type="project" value="InterPro"/>
</dbReference>
<dbReference type="Bgee" id="ENSMODG00000022869">
    <property type="expression patterns" value="Expressed in liver"/>
</dbReference>
<dbReference type="GO" id="GO:0003735">
    <property type="term" value="F:structural constituent of ribosome"/>
    <property type="evidence" value="ECO:0007669"/>
    <property type="project" value="InterPro"/>
</dbReference>
<evidence type="ECO:0000256" key="5">
    <source>
        <dbReference type="ARBA" id="ARBA00035301"/>
    </source>
</evidence>
<evidence type="ECO:0000256" key="2">
    <source>
        <dbReference type="ARBA" id="ARBA00005436"/>
    </source>
</evidence>
<evidence type="ECO:0000256" key="1">
    <source>
        <dbReference type="ARBA" id="ARBA00003362"/>
    </source>
</evidence>
<comment type="function">
    <text evidence="1">Plays an important role in the elongation step of protein synthesis.</text>
</comment>
<reference evidence="8" key="3">
    <citation type="submission" date="2025-09" db="UniProtKB">
        <authorList>
            <consortium name="Ensembl"/>
        </authorList>
    </citation>
    <scope>IDENTIFICATION</scope>
</reference>
<dbReference type="Gene3D" id="1.10.10.1410">
    <property type="match status" value="1"/>
</dbReference>
<dbReference type="Pfam" id="PF00428">
    <property type="entry name" value="Ribosomal_60s"/>
    <property type="match status" value="1"/>
</dbReference>
<dbReference type="OMA" id="AFFNFTM"/>
<feature type="region of interest" description="Disordered" evidence="7">
    <location>
        <begin position="100"/>
        <end position="127"/>
    </location>
</feature>
<organism evidence="8 9">
    <name type="scientific">Monodelphis domestica</name>
    <name type="common">Gray short-tailed opossum</name>
    <dbReference type="NCBI Taxonomy" id="13616"/>
    <lineage>
        <taxon>Eukaryota</taxon>
        <taxon>Metazoa</taxon>
        <taxon>Chordata</taxon>
        <taxon>Craniata</taxon>
        <taxon>Vertebrata</taxon>
        <taxon>Euteleostomi</taxon>
        <taxon>Mammalia</taxon>
        <taxon>Metatheria</taxon>
        <taxon>Didelphimorphia</taxon>
        <taxon>Didelphidae</taxon>
        <taxon>Monodelphis</taxon>
    </lineage>
</organism>
<name>A0A5F8HGS1_MONDO</name>
<comment type="similarity">
    <text evidence="2">Belongs to the eukaryotic ribosomal protein P1/P2 family.</text>
</comment>
<keyword evidence="3" id="KW-0689">Ribosomal protein</keyword>
<accession>A0A5F8HGS1</accession>
<dbReference type="GO" id="GO:0022625">
    <property type="term" value="C:cytosolic large ribosomal subunit"/>
    <property type="evidence" value="ECO:0007669"/>
    <property type="project" value="InterPro"/>
</dbReference>
<dbReference type="InterPro" id="IPR044076">
    <property type="entry name" value="Ribosomal_P2"/>
</dbReference>
<dbReference type="InterPro" id="IPR038716">
    <property type="entry name" value="P1/P2_N_sf"/>
</dbReference>
<evidence type="ECO:0000256" key="7">
    <source>
        <dbReference type="SAM" id="MobiDB-lite"/>
    </source>
</evidence>